<organism evidence="1 2">
    <name type="scientific">Aspergillus novoparasiticus</name>
    <dbReference type="NCBI Taxonomy" id="986946"/>
    <lineage>
        <taxon>Eukaryota</taxon>
        <taxon>Fungi</taxon>
        <taxon>Dikarya</taxon>
        <taxon>Ascomycota</taxon>
        <taxon>Pezizomycotina</taxon>
        <taxon>Eurotiomycetes</taxon>
        <taxon>Eurotiomycetidae</taxon>
        <taxon>Eurotiales</taxon>
        <taxon>Aspergillaceae</taxon>
        <taxon>Aspergillus</taxon>
        <taxon>Aspergillus subgen. Circumdati</taxon>
    </lineage>
</organism>
<dbReference type="EMBL" id="ML733522">
    <property type="protein sequence ID" value="KAB8214787.1"/>
    <property type="molecule type" value="Genomic_DNA"/>
</dbReference>
<accession>A0A5N6EBX0</accession>
<reference evidence="1 2" key="1">
    <citation type="submission" date="2019-04" db="EMBL/GenBank/DDBJ databases">
        <title>Fungal friends and foes A comparative genomics study of 23 Aspergillus species from section Flavi.</title>
        <authorList>
            <consortium name="DOE Joint Genome Institute"/>
            <person name="Kjaerbolling I."/>
            <person name="Vesth T.C."/>
            <person name="Frisvad J.C."/>
            <person name="Nybo J.L."/>
            <person name="Theobald S."/>
            <person name="Kildgaard S."/>
            <person name="Petersen T.I."/>
            <person name="Kuo A."/>
            <person name="Sato A."/>
            <person name="Lyhne E.K."/>
            <person name="Kogle M.E."/>
            <person name="Wiebenga A."/>
            <person name="Kun R.S."/>
            <person name="Lubbers R.J."/>
            <person name="Makela M.R."/>
            <person name="Barry K."/>
            <person name="Chovatia M."/>
            <person name="Clum A."/>
            <person name="Daum C."/>
            <person name="Haridas S."/>
            <person name="He G."/>
            <person name="LaButti K."/>
            <person name="Lipzen A."/>
            <person name="Mondo S."/>
            <person name="Pangilinan J."/>
            <person name="Riley R."/>
            <person name="Salamov A."/>
            <person name="Simmons B.A."/>
            <person name="Magnuson J.K."/>
            <person name="Henrissat B."/>
            <person name="Mortensen U.H."/>
            <person name="Larsen T.O."/>
            <person name="De vries R.P."/>
            <person name="Grigoriev I.V."/>
            <person name="Machida M."/>
            <person name="Baker S.E."/>
            <person name="Andersen M.R."/>
        </authorList>
    </citation>
    <scope>NUCLEOTIDE SEQUENCE [LARGE SCALE GENOMIC DNA]</scope>
    <source>
        <strain evidence="1 2">CBS 126849</strain>
    </source>
</reference>
<evidence type="ECO:0000313" key="2">
    <source>
        <dbReference type="Proteomes" id="UP000326799"/>
    </source>
</evidence>
<sequence length="93" mass="10387">MLLPDLILSGSIECQAGITHFFILCQSDFLAFPSCPRMFLDFSAEDDEARETASDIIDRTHSGGKHRTKAFYNNIQKKCINDNPRCGGESAEE</sequence>
<dbReference type="Proteomes" id="UP000326799">
    <property type="component" value="Unassembled WGS sequence"/>
</dbReference>
<gene>
    <name evidence="1" type="ORF">BDV33DRAFT_195790</name>
</gene>
<evidence type="ECO:0000313" key="1">
    <source>
        <dbReference type="EMBL" id="KAB8214787.1"/>
    </source>
</evidence>
<proteinExistence type="predicted"/>
<name>A0A5N6EBX0_9EURO</name>
<protein>
    <submittedName>
        <fullName evidence="1">Uncharacterized protein</fullName>
    </submittedName>
</protein>
<dbReference type="AlphaFoldDB" id="A0A5N6EBX0"/>
<keyword evidence="2" id="KW-1185">Reference proteome</keyword>